<dbReference type="Proteomes" id="UP000185696">
    <property type="component" value="Unassembled WGS sequence"/>
</dbReference>
<evidence type="ECO:0000313" key="2">
    <source>
        <dbReference type="Proteomes" id="UP000185696"/>
    </source>
</evidence>
<dbReference type="EMBL" id="MSIF01000014">
    <property type="protein sequence ID" value="OLF07754.1"/>
    <property type="molecule type" value="Genomic_DNA"/>
</dbReference>
<name>A0A7Z0WJ11_9PSEU</name>
<comment type="caution">
    <text evidence="1">The sequence shown here is derived from an EMBL/GenBank/DDBJ whole genome shotgun (WGS) entry which is preliminary data.</text>
</comment>
<gene>
    <name evidence="1" type="ORF">BLA60_25840</name>
</gene>
<reference evidence="1 2" key="1">
    <citation type="submission" date="2016-12" db="EMBL/GenBank/DDBJ databases">
        <title>The draft genome sequence of Actinophytocola xinjiangensis.</title>
        <authorList>
            <person name="Wang W."/>
            <person name="Yuan L."/>
        </authorList>
    </citation>
    <scope>NUCLEOTIDE SEQUENCE [LARGE SCALE GENOMIC DNA]</scope>
    <source>
        <strain evidence="1 2">CGMCC 4.4663</strain>
    </source>
</reference>
<protein>
    <submittedName>
        <fullName evidence="1">Uncharacterized protein</fullName>
    </submittedName>
</protein>
<proteinExistence type="predicted"/>
<dbReference type="AlphaFoldDB" id="A0A7Z0WJ11"/>
<evidence type="ECO:0000313" key="1">
    <source>
        <dbReference type="EMBL" id="OLF07754.1"/>
    </source>
</evidence>
<sequence>MGTVHAKDTYVSLGGDDISAYTNSTTYNREADTHEDTSYGSDDKTYVGGLRDGTVTIGGRYDNTALTGPRAVIMPLLGTTVECVIRPEGTGASRPEDTMDVVVNAYNETFPVADIVTWTAELQITGGITYGTQSS</sequence>
<accession>A0A7Z0WJ11</accession>
<organism evidence="1 2">
    <name type="scientific">Actinophytocola xinjiangensis</name>
    <dbReference type="NCBI Taxonomy" id="485602"/>
    <lineage>
        <taxon>Bacteria</taxon>
        <taxon>Bacillati</taxon>
        <taxon>Actinomycetota</taxon>
        <taxon>Actinomycetes</taxon>
        <taxon>Pseudonocardiales</taxon>
        <taxon>Pseudonocardiaceae</taxon>
    </lineage>
</organism>
<keyword evidence="2" id="KW-1185">Reference proteome</keyword>
<dbReference type="Gene3D" id="4.10.410.40">
    <property type="match status" value="1"/>
</dbReference>
<dbReference type="RefSeq" id="WP_075135594.1">
    <property type="nucleotide sequence ID" value="NZ_MSIF01000014.1"/>
</dbReference>
<dbReference type="OrthoDB" id="3693473at2"/>